<proteinExistence type="predicted"/>
<evidence type="ECO:0000313" key="4">
    <source>
        <dbReference type="Proteomes" id="UP000663923"/>
    </source>
</evidence>
<dbReference type="InterPro" id="IPR029058">
    <property type="entry name" value="AB_hydrolase_fold"/>
</dbReference>
<dbReference type="PRINTS" id="PR00111">
    <property type="entry name" value="ABHYDROLASE"/>
</dbReference>
<dbReference type="InterPro" id="IPR000073">
    <property type="entry name" value="AB_hydrolase_1"/>
</dbReference>
<organism evidence="3 4">
    <name type="scientific">Parasphingorhabdus cellanae</name>
    <dbReference type="NCBI Taxonomy" id="2806553"/>
    <lineage>
        <taxon>Bacteria</taxon>
        <taxon>Pseudomonadati</taxon>
        <taxon>Pseudomonadota</taxon>
        <taxon>Alphaproteobacteria</taxon>
        <taxon>Sphingomonadales</taxon>
        <taxon>Sphingomonadaceae</taxon>
        <taxon>Parasphingorhabdus</taxon>
    </lineage>
</organism>
<dbReference type="Proteomes" id="UP000663923">
    <property type="component" value="Chromosome"/>
</dbReference>
<keyword evidence="4" id="KW-1185">Reference proteome</keyword>
<dbReference type="Pfam" id="PF00561">
    <property type="entry name" value="Abhydrolase_1"/>
    <property type="match status" value="1"/>
</dbReference>
<dbReference type="PRINTS" id="PR00412">
    <property type="entry name" value="EPOXHYDRLASE"/>
</dbReference>
<dbReference type="RefSeq" id="WP_207989927.1">
    <property type="nucleotide sequence ID" value="NZ_CP071794.1"/>
</dbReference>
<dbReference type="GO" id="GO:0016787">
    <property type="term" value="F:hydrolase activity"/>
    <property type="evidence" value="ECO:0007669"/>
    <property type="project" value="UniProtKB-KW"/>
</dbReference>
<dbReference type="PROSITE" id="PS51257">
    <property type="entry name" value="PROKAR_LIPOPROTEIN"/>
    <property type="match status" value="1"/>
</dbReference>
<evidence type="ECO:0000256" key="1">
    <source>
        <dbReference type="ARBA" id="ARBA00022801"/>
    </source>
</evidence>
<evidence type="ECO:0000259" key="2">
    <source>
        <dbReference type="Pfam" id="PF00561"/>
    </source>
</evidence>
<sequence length="364" mass="40527">MREIVRETRWLRKLTSTIIAPCLLVGCTGESRSDEPVATSGNSAPPITASNDMQVTDPAVTFANANRTGNIGYREGYFGEGNDRIHYVEAGEGPLIIFYHGFPSFWYSWFDQMEALKGEYRVVAVDGLGSGLSAKPQNPAPYDIARLAAQLDALSRHLGGDEKYVLVGHDWGAVLALSYAQAYPNRLHKVIGMSAPPLNALLKHMKTDEEQQKRSQYMQVMRTTTLDQLRATDAAKNIAQRSYQGLLDRGDLTVGEVALFHAALNDPERINAAMNWYRANIPPFEEISDADLWPGAEARIEVPTLFIWGEADQIFVPELIEKVSNYGDDWTTVRLPGINHWTSMEKPELGTQAIVDFLDGKREP</sequence>
<keyword evidence="1 3" id="KW-0378">Hydrolase</keyword>
<dbReference type="EMBL" id="CP071794">
    <property type="protein sequence ID" value="QTD57453.1"/>
    <property type="molecule type" value="Genomic_DNA"/>
</dbReference>
<dbReference type="InterPro" id="IPR000639">
    <property type="entry name" value="Epox_hydrolase-like"/>
</dbReference>
<dbReference type="SUPFAM" id="SSF53474">
    <property type="entry name" value="alpha/beta-Hydrolases"/>
    <property type="match status" value="1"/>
</dbReference>
<feature type="domain" description="AB hydrolase-1" evidence="2">
    <location>
        <begin position="94"/>
        <end position="347"/>
    </location>
</feature>
<dbReference type="PANTHER" id="PTHR43329">
    <property type="entry name" value="EPOXIDE HYDROLASE"/>
    <property type="match status" value="1"/>
</dbReference>
<gene>
    <name evidence="3" type="ORF">J4G78_07985</name>
</gene>
<reference evidence="3 4" key="1">
    <citation type="submission" date="2021-03" db="EMBL/GenBank/DDBJ databases">
        <title>Complete genome of Parasphingorhabdus_sp.JHSY0214.</title>
        <authorList>
            <person name="Yoo J.H."/>
            <person name="Bae J.W."/>
        </authorList>
    </citation>
    <scope>NUCLEOTIDE SEQUENCE [LARGE SCALE GENOMIC DNA]</scope>
    <source>
        <strain evidence="3 4">JHSY0214</strain>
    </source>
</reference>
<name>A0ABX7T905_9SPHN</name>
<dbReference type="Gene3D" id="3.40.50.1820">
    <property type="entry name" value="alpha/beta hydrolase"/>
    <property type="match status" value="1"/>
</dbReference>
<evidence type="ECO:0000313" key="3">
    <source>
        <dbReference type="EMBL" id="QTD57453.1"/>
    </source>
</evidence>
<protein>
    <submittedName>
        <fullName evidence="3">Alpha/beta hydrolase</fullName>
    </submittedName>
</protein>
<accession>A0ABX7T905</accession>